<dbReference type="Pfam" id="PF00128">
    <property type="entry name" value="Alpha-amylase"/>
    <property type="match status" value="1"/>
</dbReference>
<dbReference type="InterPro" id="IPR013780">
    <property type="entry name" value="Glyco_hydro_b"/>
</dbReference>
<keyword evidence="5" id="KW-0326">Glycosidase</keyword>
<dbReference type="Gene3D" id="2.60.40.1180">
    <property type="entry name" value="Golgi alpha-mannosidase II"/>
    <property type="match status" value="1"/>
</dbReference>
<evidence type="ECO:0000259" key="8">
    <source>
        <dbReference type="SMART" id="SM00810"/>
    </source>
</evidence>
<dbReference type="InterPro" id="IPR006047">
    <property type="entry name" value="GH13_cat_dom"/>
</dbReference>
<dbReference type="InterPro" id="IPR012850">
    <property type="entry name" value="A-amylase_bs_C"/>
</dbReference>
<comment type="catalytic activity">
    <reaction evidence="1">
        <text>Endohydrolysis of (1-&gt;4)-alpha-D-glucosidic linkages in polysaccharides containing three or more (1-&gt;4)-alpha-linked D-glucose units.</text>
        <dbReference type="EC" id="3.2.1.1"/>
    </reaction>
</comment>
<dbReference type="InterPro" id="IPR017853">
    <property type="entry name" value="GH"/>
</dbReference>
<evidence type="ECO:0000256" key="4">
    <source>
        <dbReference type="ARBA" id="ARBA00022801"/>
    </source>
</evidence>
<evidence type="ECO:0000256" key="2">
    <source>
        <dbReference type="ARBA" id="ARBA00008061"/>
    </source>
</evidence>
<dbReference type="SMART" id="SM00810">
    <property type="entry name" value="Alpha-amyl_C2"/>
    <property type="match status" value="1"/>
</dbReference>
<sequence>MLVQQQASRLQQQRCRSVFSSPVISRSTPRALAVRVRATATVDRPAASAAPEAVPAEKPKGYKDAILIQSFGWDSCQKKNWYKTIQSKLDDIKALTATHVWLPPPSQSVSDQGYMPGQLYNLSSKYGNKQDLQELVAAINEKGMFPVADIVINHRCADEMTDGKWNKFRDDVSHDGHKIDWGKWAITGNDPVFGGSGNPDTGDDYGPAPDLDHANPELREALKHWLQHLQQDIGFRGWRLDFVRGYGARFVDEYISATVGDDMFNVGEYWTDLAWNGSELEACQDSARQRLCDWIDGNKKTCTAFDFPTKGILQEAVKRQQYWRLKDKDGKPPGLIGWWPSKAVTFIDNHDTGSTQQHWPFPNVRVVAQQHWPFPNDLVGAGYAYIMTHPGIPCVFWDHYVTWGAELHNTIKTLAAIRRRNGIVADSKVKILAAEADLYVAEVGCTVMLKMGARYDMGSLVPKEADGWKVATWGKDFCVWEKNPPAVAAAK</sequence>
<evidence type="ECO:0000256" key="6">
    <source>
        <dbReference type="ARBA" id="ARBA00030238"/>
    </source>
</evidence>
<name>A0ABY8UGP9_TETOB</name>
<protein>
    <recommendedName>
        <fullName evidence="3">alpha-amylase</fullName>
        <ecNumber evidence="3">3.2.1.1</ecNumber>
    </recommendedName>
    <alternativeName>
        <fullName evidence="6">1,4-alpha-D-glucan glucanohydrolase</fullName>
    </alternativeName>
</protein>
<dbReference type="EMBL" id="CP126219">
    <property type="protein sequence ID" value="WIA20515.1"/>
    <property type="molecule type" value="Genomic_DNA"/>
</dbReference>
<dbReference type="PANTHER" id="PTHR43447">
    <property type="entry name" value="ALPHA-AMYLASE"/>
    <property type="match status" value="1"/>
</dbReference>
<feature type="domain" description="Glycosyl hydrolase family 13 catalytic" evidence="7">
    <location>
        <begin position="65"/>
        <end position="418"/>
    </location>
</feature>
<reference evidence="9 10" key="1">
    <citation type="submission" date="2023-05" db="EMBL/GenBank/DDBJ databases">
        <title>A 100% complete, gapless, phased diploid assembly of the Scenedesmus obliquus UTEX 3031 genome.</title>
        <authorList>
            <person name="Biondi T.C."/>
            <person name="Hanschen E.R."/>
            <person name="Kwon T."/>
            <person name="Eng W."/>
            <person name="Kruse C.P.S."/>
            <person name="Koehler S.I."/>
            <person name="Kunde Y."/>
            <person name="Gleasner C.D."/>
            <person name="You Mak K.T."/>
            <person name="Polle J."/>
            <person name="Hovde B.T."/>
            <person name="Starkenburg S.R."/>
        </authorList>
    </citation>
    <scope>NUCLEOTIDE SEQUENCE [LARGE SCALE GENOMIC DNA]</scope>
    <source>
        <strain evidence="9 10">DOE0152z</strain>
    </source>
</reference>
<evidence type="ECO:0000256" key="5">
    <source>
        <dbReference type="ARBA" id="ARBA00023295"/>
    </source>
</evidence>
<accession>A0ABY8UGP9</accession>
<evidence type="ECO:0000313" key="10">
    <source>
        <dbReference type="Proteomes" id="UP001244341"/>
    </source>
</evidence>
<keyword evidence="10" id="KW-1185">Reference proteome</keyword>
<comment type="similarity">
    <text evidence="2">Belongs to the glycosyl hydrolase 13 family.</text>
</comment>
<feature type="domain" description="Alpha-amylase C-terminal beta-sheet" evidence="8">
    <location>
        <begin position="419"/>
        <end position="482"/>
    </location>
</feature>
<evidence type="ECO:0000259" key="7">
    <source>
        <dbReference type="SMART" id="SM00642"/>
    </source>
</evidence>
<evidence type="ECO:0000313" key="9">
    <source>
        <dbReference type="EMBL" id="WIA20515.1"/>
    </source>
</evidence>
<dbReference type="SUPFAM" id="SSF51445">
    <property type="entry name" value="(Trans)glycosidases"/>
    <property type="match status" value="1"/>
</dbReference>
<dbReference type="SMART" id="SM00642">
    <property type="entry name" value="Aamy"/>
    <property type="match status" value="1"/>
</dbReference>
<dbReference type="EC" id="3.2.1.1" evidence="3"/>
<evidence type="ECO:0000256" key="1">
    <source>
        <dbReference type="ARBA" id="ARBA00000548"/>
    </source>
</evidence>
<keyword evidence="4" id="KW-0378">Hydrolase</keyword>
<dbReference type="SUPFAM" id="SSF51011">
    <property type="entry name" value="Glycosyl hydrolase domain"/>
    <property type="match status" value="1"/>
</dbReference>
<dbReference type="Gene3D" id="3.20.20.80">
    <property type="entry name" value="Glycosidases"/>
    <property type="match status" value="1"/>
</dbReference>
<organism evidence="9 10">
    <name type="scientific">Tetradesmus obliquus</name>
    <name type="common">Green alga</name>
    <name type="synonym">Acutodesmus obliquus</name>
    <dbReference type="NCBI Taxonomy" id="3088"/>
    <lineage>
        <taxon>Eukaryota</taxon>
        <taxon>Viridiplantae</taxon>
        <taxon>Chlorophyta</taxon>
        <taxon>core chlorophytes</taxon>
        <taxon>Chlorophyceae</taxon>
        <taxon>CS clade</taxon>
        <taxon>Sphaeropleales</taxon>
        <taxon>Scenedesmaceae</taxon>
        <taxon>Tetradesmus</taxon>
    </lineage>
</organism>
<evidence type="ECO:0000256" key="3">
    <source>
        <dbReference type="ARBA" id="ARBA00012595"/>
    </source>
</evidence>
<proteinExistence type="inferred from homology"/>
<dbReference type="CDD" id="cd11314">
    <property type="entry name" value="AmyAc_arch_bac_plant_AmyA"/>
    <property type="match status" value="1"/>
</dbReference>
<dbReference type="Proteomes" id="UP001244341">
    <property type="component" value="Chromosome 12b"/>
</dbReference>
<gene>
    <name evidence="9" type="ORF">OEZ85_004911</name>
</gene>
<dbReference type="Pfam" id="PF07821">
    <property type="entry name" value="Alpha-amyl_C2"/>
    <property type="match status" value="1"/>
</dbReference>